<keyword evidence="2" id="KW-1185">Reference proteome</keyword>
<evidence type="ECO:0000313" key="2">
    <source>
        <dbReference type="Proteomes" id="UP000315783"/>
    </source>
</evidence>
<organism evidence="1 2">
    <name type="scientific">Cordyceps javanica</name>
    <dbReference type="NCBI Taxonomy" id="43265"/>
    <lineage>
        <taxon>Eukaryota</taxon>
        <taxon>Fungi</taxon>
        <taxon>Dikarya</taxon>
        <taxon>Ascomycota</taxon>
        <taxon>Pezizomycotina</taxon>
        <taxon>Sordariomycetes</taxon>
        <taxon>Hypocreomycetidae</taxon>
        <taxon>Hypocreales</taxon>
        <taxon>Cordycipitaceae</taxon>
        <taxon>Cordyceps</taxon>
    </lineage>
</organism>
<dbReference type="Proteomes" id="UP000315783">
    <property type="component" value="Unassembled WGS sequence"/>
</dbReference>
<dbReference type="AlphaFoldDB" id="A0A545UL49"/>
<protein>
    <submittedName>
        <fullName evidence="1">Uncharacterized protein</fullName>
    </submittedName>
</protein>
<evidence type="ECO:0000313" key="1">
    <source>
        <dbReference type="EMBL" id="TQV90185.1"/>
    </source>
</evidence>
<dbReference type="EMBL" id="SPUK01000032">
    <property type="protein sequence ID" value="TQV90185.1"/>
    <property type="molecule type" value="Genomic_DNA"/>
</dbReference>
<comment type="caution">
    <text evidence="1">The sequence shown here is derived from an EMBL/GenBank/DDBJ whole genome shotgun (WGS) entry which is preliminary data.</text>
</comment>
<name>A0A545UL49_9HYPO</name>
<proteinExistence type="predicted"/>
<gene>
    <name evidence="1" type="ORF">IF1G_11136</name>
</gene>
<reference evidence="1 2" key="1">
    <citation type="journal article" date="2019" name="Appl. Microbiol. Biotechnol.">
        <title>Genome sequence of Isaria javanica and comparative genome analysis insights into family S53 peptidase evolution in fungal entomopathogens.</title>
        <authorList>
            <person name="Lin R."/>
            <person name="Zhang X."/>
            <person name="Xin B."/>
            <person name="Zou M."/>
            <person name="Gao Y."/>
            <person name="Qin F."/>
            <person name="Hu Q."/>
            <person name="Xie B."/>
            <person name="Cheng X."/>
        </authorList>
    </citation>
    <scope>NUCLEOTIDE SEQUENCE [LARGE SCALE GENOMIC DNA]</scope>
    <source>
        <strain evidence="1 2">IJ1G</strain>
    </source>
</reference>
<sequence length="89" mass="9623">MREGSQTTQKYLFPSIISSPITSSTGQSVIEGRAAWSSESLFLAVSPLGFIGLARYDADVGSWTRSTCQVASVIFVVDSDWRSSMPVTL</sequence>
<accession>A0A545UL49</accession>